<dbReference type="GO" id="GO:0016020">
    <property type="term" value="C:membrane"/>
    <property type="evidence" value="ECO:0007669"/>
    <property type="project" value="TreeGrafter"/>
</dbReference>
<dbReference type="PANTHER" id="PTHR10938:SF0">
    <property type="entry name" value="TRANSLATION INITIATION FACTOR IF-3, MITOCHONDRIAL"/>
    <property type="match status" value="1"/>
</dbReference>
<keyword evidence="2" id="KW-0396">Initiation factor</keyword>
<dbReference type="InterPro" id="IPR036787">
    <property type="entry name" value="T_IF-3_N_sf"/>
</dbReference>
<evidence type="ECO:0000259" key="5">
    <source>
        <dbReference type="Pfam" id="PF00707"/>
    </source>
</evidence>
<gene>
    <name evidence="7" type="ORF">METZ01_LOCUS361228</name>
</gene>
<feature type="region of interest" description="Disordered" evidence="4">
    <location>
        <begin position="159"/>
        <end position="186"/>
    </location>
</feature>
<feature type="non-terminal residue" evidence="7">
    <location>
        <position position="1"/>
    </location>
</feature>
<sequence>VNSQIRVPQVLLVGEDGEQIGVLDPPEAIRLAEERGVDLVEVAPGSTPPVCRLLDYGRFRYLQAKRDREARKTRKTVELAEMRFRPRIGAHDIESKVRTIRKLLNGGDKVKVSVMFRGREREHPEIGVGILKTVAESLDDMAKVERPPAMEGRLLSITLAPASVSQQGRPANADERGQDEEQTEDA</sequence>
<dbReference type="HAMAP" id="MF_00080">
    <property type="entry name" value="IF_3"/>
    <property type="match status" value="1"/>
</dbReference>
<proteinExistence type="inferred from homology"/>
<organism evidence="7">
    <name type="scientific">marine metagenome</name>
    <dbReference type="NCBI Taxonomy" id="408172"/>
    <lineage>
        <taxon>unclassified sequences</taxon>
        <taxon>metagenomes</taxon>
        <taxon>ecological metagenomes</taxon>
    </lineage>
</organism>
<dbReference type="NCBIfam" id="TIGR00168">
    <property type="entry name" value="infC"/>
    <property type="match status" value="1"/>
</dbReference>
<dbReference type="GO" id="GO:0032790">
    <property type="term" value="P:ribosome disassembly"/>
    <property type="evidence" value="ECO:0007669"/>
    <property type="project" value="TreeGrafter"/>
</dbReference>
<dbReference type="SUPFAM" id="SSF55200">
    <property type="entry name" value="Translation initiation factor IF3, C-terminal domain"/>
    <property type="match status" value="1"/>
</dbReference>
<dbReference type="InterPro" id="IPR001288">
    <property type="entry name" value="Translation_initiation_fac_3"/>
</dbReference>
<feature type="domain" description="Translation initiation factor 3 N-terminal" evidence="6">
    <location>
        <begin position="1"/>
        <end position="70"/>
    </location>
</feature>
<evidence type="ECO:0000256" key="4">
    <source>
        <dbReference type="SAM" id="MobiDB-lite"/>
    </source>
</evidence>
<feature type="compositionally biased region" description="Acidic residues" evidence="4">
    <location>
        <begin position="177"/>
        <end position="186"/>
    </location>
</feature>
<name>A0A382SEQ3_9ZZZZ</name>
<evidence type="ECO:0000256" key="3">
    <source>
        <dbReference type="ARBA" id="ARBA00022917"/>
    </source>
</evidence>
<dbReference type="GO" id="GO:0005829">
    <property type="term" value="C:cytosol"/>
    <property type="evidence" value="ECO:0007669"/>
    <property type="project" value="TreeGrafter"/>
</dbReference>
<dbReference type="FunFam" id="3.30.110.10:FF:000001">
    <property type="entry name" value="Translation initiation factor IF-3"/>
    <property type="match status" value="1"/>
</dbReference>
<dbReference type="AlphaFoldDB" id="A0A382SEQ3"/>
<protein>
    <recommendedName>
        <fullName evidence="8">Translation initiation factor 3 N-terminal domain-containing protein</fullName>
    </recommendedName>
</protein>
<dbReference type="Pfam" id="PF00707">
    <property type="entry name" value="IF3_C"/>
    <property type="match status" value="1"/>
</dbReference>
<dbReference type="Pfam" id="PF05198">
    <property type="entry name" value="IF3_N"/>
    <property type="match status" value="1"/>
</dbReference>
<accession>A0A382SEQ3</accession>
<dbReference type="InterPro" id="IPR036788">
    <property type="entry name" value="T_IF-3_C_sf"/>
</dbReference>
<dbReference type="GO" id="GO:0003743">
    <property type="term" value="F:translation initiation factor activity"/>
    <property type="evidence" value="ECO:0007669"/>
    <property type="project" value="UniProtKB-KW"/>
</dbReference>
<dbReference type="GO" id="GO:0043022">
    <property type="term" value="F:ribosome binding"/>
    <property type="evidence" value="ECO:0007669"/>
    <property type="project" value="TreeGrafter"/>
</dbReference>
<evidence type="ECO:0000256" key="1">
    <source>
        <dbReference type="ARBA" id="ARBA00005439"/>
    </source>
</evidence>
<dbReference type="PANTHER" id="PTHR10938">
    <property type="entry name" value="TRANSLATION INITIATION FACTOR IF-3"/>
    <property type="match status" value="1"/>
</dbReference>
<evidence type="ECO:0008006" key="8">
    <source>
        <dbReference type="Google" id="ProtNLM"/>
    </source>
</evidence>
<evidence type="ECO:0000256" key="2">
    <source>
        <dbReference type="ARBA" id="ARBA00022540"/>
    </source>
</evidence>
<dbReference type="InterPro" id="IPR019815">
    <property type="entry name" value="Translation_initiation_fac_3_C"/>
</dbReference>
<comment type="similarity">
    <text evidence="1">Belongs to the IF-3 family.</text>
</comment>
<reference evidence="7" key="1">
    <citation type="submission" date="2018-05" db="EMBL/GenBank/DDBJ databases">
        <authorList>
            <person name="Lanie J.A."/>
            <person name="Ng W.-L."/>
            <person name="Kazmierczak K.M."/>
            <person name="Andrzejewski T.M."/>
            <person name="Davidsen T.M."/>
            <person name="Wayne K.J."/>
            <person name="Tettelin H."/>
            <person name="Glass J.I."/>
            <person name="Rusch D."/>
            <person name="Podicherti R."/>
            <person name="Tsui H.-C.T."/>
            <person name="Winkler M.E."/>
        </authorList>
    </citation>
    <scope>NUCLEOTIDE SEQUENCE</scope>
</reference>
<feature type="domain" description="Translation initiation factor 3 C-terminal" evidence="5">
    <location>
        <begin position="78"/>
        <end position="161"/>
    </location>
</feature>
<dbReference type="Gene3D" id="3.10.20.80">
    <property type="entry name" value="Translation initiation factor 3 (IF-3), N-terminal domain"/>
    <property type="match status" value="1"/>
</dbReference>
<dbReference type="EMBL" id="UINC01128552">
    <property type="protein sequence ID" value="SVD08374.1"/>
    <property type="molecule type" value="Genomic_DNA"/>
</dbReference>
<dbReference type="Gene3D" id="3.30.110.10">
    <property type="entry name" value="Translation initiation factor 3 (IF-3), C-terminal domain"/>
    <property type="match status" value="1"/>
</dbReference>
<evidence type="ECO:0000259" key="6">
    <source>
        <dbReference type="Pfam" id="PF05198"/>
    </source>
</evidence>
<evidence type="ECO:0000313" key="7">
    <source>
        <dbReference type="EMBL" id="SVD08374.1"/>
    </source>
</evidence>
<dbReference type="InterPro" id="IPR019814">
    <property type="entry name" value="Translation_initiation_fac_3_N"/>
</dbReference>
<keyword evidence="3" id="KW-0648">Protein biosynthesis</keyword>
<dbReference type="SUPFAM" id="SSF54364">
    <property type="entry name" value="Translation initiation factor IF3, N-terminal domain"/>
    <property type="match status" value="1"/>
</dbReference>